<proteinExistence type="predicted"/>
<evidence type="ECO:0000256" key="1">
    <source>
        <dbReference type="SAM" id="Phobius"/>
    </source>
</evidence>
<accession>A0A226C392</accession>
<evidence type="ECO:0008006" key="4">
    <source>
        <dbReference type="Google" id="ProtNLM"/>
    </source>
</evidence>
<dbReference type="RefSeq" id="WP_089022311.1">
    <property type="nucleotide sequence ID" value="NZ_NIQC01000001.1"/>
</dbReference>
<comment type="caution">
    <text evidence="2">The sequence shown here is derived from an EMBL/GenBank/DDBJ whole genome shotgun (WGS) entry which is preliminary data.</text>
</comment>
<dbReference type="OrthoDB" id="1798117at2"/>
<name>A0A226C392_9FIRM</name>
<reference evidence="2 3" key="1">
    <citation type="submission" date="2017-06" db="EMBL/GenBank/DDBJ databases">
        <title>Draft Genome Sequence of Natranaerobius trueperi halophilic, alkalithermophilic bacteria from soda lakes.</title>
        <authorList>
            <person name="Zhao B."/>
        </authorList>
    </citation>
    <scope>NUCLEOTIDE SEQUENCE [LARGE SCALE GENOMIC DNA]</scope>
    <source>
        <strain evidence="2 3">DSM 18760</strain>
    </source>
</reference>
<protein>
    <recommendedName>
        <fullName evidence="4">DUF4126 domain-containing protein</fullName>
    </recommendedName>
</protein>
<feature type="transmembrane region" description="Helical" evidence="1">
    <location>
        <begin position="64"/>
        <end position="82"/>
    </location>
</feature>
<sequence length="172" mass="18528">MKIKDRMLLGIVAGLIGNIPKTIVDELTLKRKSSQVSFRETAAGLLVNKRSEASKLQGRILGELFDMGMSSLGGIGLVYLLSKTGRDHIITKGIFSGIALGTLITVILNNLPSNKVEPKTASSNLSYMLSQGIFGLTVVGCISKLGHSSLFDTKPFNNYLKPTEKTSEQEKG</sequence>
<dbReference type="EMBL" id="NIQC01000001">
    <property type="protein sequence ID" value="OWZ84887.1"/>
    <property type="molecule type" value="Genomic_DNA"/>
</dbReference>
<evidence type="ECO:0000313" key="2">
    <source>
        <dbReference type="EMBL" id="OWZ84887.1"/>
    </source>
</evidence>
<evidence type="ECO:0000313" key="3">
    <source>
        <dbReference type="Proteomes" id="UP000214588"/>
    </source>
</evidence>
<dbReference type="Proteomes" id="UP000214588">
    <property type="component" value="Unassembled WGS sequence"/>
</dbReference>
<organism evidence="2 3">
    <name type="scientific">Natranaerobius trueperi</name>
    <dbReference type="NCBI Taxonomy" id="759412"/>
    <lineage>
        <taxon>Bacteria</taxon>
        <taxon>Bacillati</taxon>
        <taxon>Bacillota</taxon>
        <taxon>Clostridia</taxon>
        <taxon>Natranaerobiales</taxon>
        <taxon>Natranaerobiaceae</taxon>
        <taxon>Natranaerobius</taxon>
    </lineage>
</organism>
<feature type="transmembrane region" description="Helical" evidence="1">
    <location>
        <begin position="89"/>
        <end position="108"/>
    </location>
</feature>
<gene>
    <name evidence="2" type="ORF">CDO51_00325</name>
</gene>
<feature type="transmembrane region" description="Helical" evidence="1">
    <location>
        <begin position="128"/>
        <end position="146"/>
    </location>
</feature>
<keyword evidence="3" id="KW-1185">Reference proteome</keyword>
<keyword evidence="1" id="KW-0472">Membrane</keyword>
<dbReference type="AlphaFoldDB" id="A0A226C392"/>
<keyword evidence="1" id="KW-1133">Transmembrane helix</keyword>
<keyword evidence="1" id="KW-0812">Transmembrane</keyword>